<keyword evidence="4" id="KW-0804">Transcription</keyword>
<evidence type="ECO:0000313" key="6">
    <source>
        <dbReference type="EMBL" id="GED99077.1"/>
    </source>
</evidence>
<dbReference type="InterPro" id="IPR036390">
    <property type="entry name" value="WH_DNA-bd_sf"/>
</dbReference>
<dbReference type="AlphaFoldDB" id="A0A7I9V0U4"/>
<feature type="domain" description="HTH lysR-type" evidence="5">
    <location>
        <begin position="7"/>
        <end position="64"/>
    </location>
</feature>
<dbReference type="InterPro" id="IPR005119">
    <property type="entry name" value="LysR_subst-bd"/>
</dbReference>
<evidence type="ECO:0000256" key="4">
    <source>
        <dbReference type="ARBA" id="ARBA00023163"/>
    </source>
</evidence>
<dbReference type="OrthoDB" id="9808620at2"/>
<gene>
    <name evidence="6" type="ORF">nbrc107697_31160</name>
</gene>
<evidence type="ECO:0000256" key="2">
    <source>
        <dbReference type="ARBA" id="ARBA00023015"/>
    </source>
</evidence>
<dbReference type="SUPFAM" id="SSF53850">
    <property type="entry name" value="Periplasmic binding protein-like II"/>
    <property type="match status" value="1"/>
</dbReference>
<evidence type="ECO:0000256" key="3">
    <source>
        <dbReference type="ARBA" id="ARBA00023125"/>
    </source>
</evidence>
<comment type="similarity">
    <text evidence="1">Belongs to the LysR transcriptional regulatory family.</text>
</comment>
<evidence type="ECO:0000259" key="5">
    <source>
        <dbReference type="PROSITE" id="PS50931"/>
    </source>
</evidence>
<dbReference type="InterPro" id="IPR036388">
    <property type="entry name" value="WH-like_DNA-bd_sf"/>
</dbReference>
<dbReference type="InterPro" id="IPR000847">
    <property type="entry name" value="LysR_HTH_N"/>
</dbReference>
<evidence type="ECO:0000313" key="7">
    <source>
        <dbReference type="Proteomes" id="UP000444980"/>
    </source>
</evidence>
<dbReference type="Gene3D" id="1.10.10.10">
    <property type="entry name" value="Winged helix-like DNA-binding domain superfamily/Winged helix DNA-binding domain"/>
    <property type="match status" value="1"/>
</dbReference>
<sequence>MPLSDLPDLRALYALRTVAEAGSLNAAGEQLGITQQAVSLRIRSLETSIGARLLIRSPRGCSLTPAGQLVIGWAGQLLGDAERFAESVAALRSGRDREVRVAASLTIAEHLLPQAVAHWRAAQGDAAPAVTLVAANSSVVADEVRLGQADLGFVEAPAVPTDLASRMIARDEIVVVVPPTHPWARRGTVTPAELADTPLVLREAGSGTRQAFDDALAAAGFTAAEPAQVLSTTLGIRTTIAAGSAPGVLSALAVHDDLVAGRLVRVAVDGLHLVRPLTAVWVGAEPPRTARGLLDAVIAATRP</sequence>
<proteinExistence type="inferred from homology"/>
<dbReference type="RefSeq" id="WP_161928400.1">
    <property type="nucleotide sequence ID" value="NZ_BJOU01000017.1"/>
</dbReference>
<dbReference type="PANTHER" id="PTHR30126">
    <property type="entry name" value="HTH-TYPE TRANSCRIPTIONAL REGULATOR"/>
    <property type="match status" value="1"/>
</dbReference>
<organism evidence="6 7">
    <name type="scientific">Gordonia crocea</name>
    <dbReference type="NCBI Taxonomy" id="589162"/>
    <lineage>
        <taxon>Bacteria</taxon>
        <taxon>Bacillati</taxon>
        <taxon>Actinomycetota</taxon>
        <taxon>Actinomycetes</taxon>
        <taxon>Mycobacteriales</taxon>
        <taxon>Gordoniaceae</taxon>
        <taxon>Gordonia</taxon>
    </lineage>
</organism>
<reference evidence="7" key="1">
    <citation type="submission" date="2019-06" db="EMBL/GenBank/DDBJ databases">
        <title>Gordonia isolated from sludge of a wastewater treatment plant.</title>
        <authorList>
            <person name="Tamura T."/>
            <person name="Aoyama K."/>
            <person name="Kang Y."/>
            <person name="Saito S."/>
            <person name="Akiyama N."/>
            <person name="Yazawa K."/>
            <person name="Gonoi T."/>
            <person name="Mikami Y."/>
        </authorList>
    </citation>
    <scope>NUCLEOTIDE SEQUENCE [LARGE SCALE GENOMIC DNA]</scope>
    <source>
        <strain evidence="7">NBRC 107697</strain>
    </source>
</reference>
<dbReference type="Proteomes" id="UP000444980">
    <property type="component" value="Unassembled WGS sequence"/>
</dbReference>
<keyword evidence="3" id="KW-0238">DNA-binding</keyword>
<dbReference type="PANTHER" id="PTHR30126:SF39">
    <property type="entry name" value="HTH-TYPE TRANSCRIPTIONAL REGULATOR CYSL"/>
    <property type="match status" value="1"/>
</dbReference>
<dbReference type="Pfam" id="PF03466">
    <property type="entry name" value="LysR_substrate"/>
    <property type="match status" value="1"/>
</dbReference>
<keyword evidence="7" id="KW-1185">Reference proteome</keyword>
<protein>
    <submittedName>
        <fullName evidence="6">LysR family transcriptional regulator</fullName>
    </submittedName>
</protein>
<dbReference type="EMBL" id="BJOU01000017">
    <property type="protein sequence ID" value="GED99077.1"/>
    <property type="molecule type" value="Genomic_DNA"/>
</dbReference>
<dbReference type="Pfam" id="PF00126">
    <property type="entry name" value="HTH_1"/>
    <property type="match status" value="1"/>
</dbReference>
<dbReference type="PROSITE" id="PS50931">
    <property type="entry name" value="HTH_LYSR"/>
    <property type="match status" value="1"/>
</dbReference>
<comment type="caution">
    <text evidence="6">The sequence shown here is derived from an EMBL/GenBank/DDBJ whole genome shotgun (WGS) entry which is preliminary data.</text>
</comment>
<dbReference type="PRINTS" id="PR00039">
    <property type="entry name" value="HTHLYSR"/>
</dbReference>
<dbReference type="Gene3D" id="3.40.190.10">
    <property type="entry name" value="Periplasmic binding protein-like II"/>
    <property type="match status" value="2"/>
</dbReference>
<accession>A0A7I9V0U4</accession>
<dbReference type="SUPFAM" id="SSF46785">
    <property type="entry name" value="Winged helix' DNA-binding domain"/>
    <property type="match status" value="1"/>
</dbReference>
<keyword evidence="2" id="KW-0805">Transcription regulation</keyword>
<evidence type="ECO:0000256" key="1">
    <source>
        <dbReference type="ARBA" id="ARBA00009437"/>
    </source>
</evidence>
<dbReference type="GO" id="GO:0000976">
    <property type="term" value="F:transcription cis-regulatory region binding"/>
    <property type="evidence" value="ECO:0007669"/>
    <property type="project" value="TreeGrafter"/>
</dbReference>
<dbReference type="GO" id="GO:0003700">
    <property type="term" value="F:DNA-binding transcription factor activity"/>
    <property type="evidence" value="ECO:0007669"/>
    <property type="project" value="InterPro"/>
</dbReference>
<name>A0A7I9V0U4_9ACTN</name>